<protein>
    <recommendedName>
        <fullName evidence="3">Ankyrin repeat-containing domain</fullName>
    </recommendedName>
</protein>
<accession>A0A8K1C745</accession>
<dbReference type="InterPro" id="IPR002110">
    <property type="entry name" value="Ankyrin_rpt"/>
</dbReference>
<dbReference type="PANTHER" id="PTHR46586:SF3">
    <property type="entry name" value="ANKYRIN REPEAT-CONTAINING PROTEIN"/>
    <property type="match status" value="1"/>
</dbReference>
<dbReference type="AlphaFoldDB" id="A0A8K1C745"/>
<dbReference type="Pfam" id="PF12796">
    <property type="entry name" value="Ank_2"/>
    <property type="match status" value="2"/>
</dbReference>
<dbReference type="PANTHER" id="PTHR46586">
    <property type="entry name" value="ANKYRIN REPEAT-CONTAINING PROTEIN"/>
    <property type="match status" value="1"/>
</dbReference>
<evidence type="ECO:0008006" key="3">
    <source>
        <dbReference type="Google" id="ProtNLM"/>
    </source>
</evidence>
<evidence type="ECO:0000313" key="2">
    <source>
        <dbReference type="Proteomes" id="UP000794436"/>
    </source>
</evidence>
<dbReference type="OrthoDB" id="549039at2759"/>
<dbReference type="SUPFAM" id="SSF48403">
    <property type="entry name" value="Ankyrin repeat"/>
    <property type="match status" value="1"/>
</dbReference>
<reference evidence="1" key="1">
    <citation type="submission" date="2019-03" db="EMBL/GenBank/DDBJ databases">
        <title>Long read genome sequence of the mycoparasitic Pythium oligandrum ATCC 38472 isolated from sugarbeet rhizosphere.</title>
        <authorList>
            <person name="Gaulin E."/>
        </authorList>
    </citation>
    <scope>NUCLEOTIDE SEQUENCE</scope>
    <source>
        <strain evidence="1">ATCC 38472_TT</strain>
    </source>
</reference>
<sequence length="318" mass="35287">MHYAAAHGRLDRVKWLHANTTEQCRYDTMAVAARNGHGDVVRWLQHNRPESHKSMTHRIMDFAASRGFLEVVQVLHEERKEGCTTIAMDGAAGIGHLQVVQYLHAHRKEGCTPAAFDTAAANGHLAVVEWLHEYRSESGTKAASFGAAVNGHVEVVRFLLNHRDSGYVDEGIRLAIPNLLVKGDSVVLPLLLTDCPELFPLFSMAMAAENGHLDVIKLLHPTRPREDIEEALVRGAKNYPAIVDYLLENDKFSTPVLKSAVDRARTLAVSVKLHQHILPEANTVNVFGLAPSPKPCSRARRKAKKPMLLARRQQFACT</sequence>
<name>A0A8K1C745_PYTOL</name>
<dbReference type="EMBL" id="SPLM01000114">
    <property type="protein sequence ID" value="TMW57772.1"/>
    <property type="molecule type" value="Genomic_DNA"/>
</dbReference>
<organism evidence="1 2">
    <name type="scientific">Pythium oligandrum</name>
    <name type="common">Mycoparasitic fungus</name>
    <dbReference type="NCBI Taxonomy" id="41045"/>
    <lineage>
        <taxon>Eukaryota</taxon>
        <taxon>Sar</taxon>
        <taxon>Stramenopiles</taxon>
        <taxon>Oomycota</taxon>
        <taxon>Peronosporomycetes</taxon>
        <taxon>Pythiales</taxon>
        <taxon>Pythiaceae</taxon>
        <taxon>Pythium</taxon>
    </lineage>
</organism>
<dbReference type="InterPro" id="IPR036770">
    <property type="entry name" value="Ankyrin_rpt-contain_sf"/>
</dbReference>
<dbReference type="Proteomes" id="UP000794436">
    <property type="component" value="Unassembled WGS sequence"/>
</dbReference>
<dbReference type="InterPro" id="IPR052050">
    <property type="entry name" value="SecEffector_AnkRepeat"/>
</dbReference>
<proteinExistence type="predicted"/>
<comment type="caution">
    <text evidence="1">The sequence shown here is derived from an EMBL/GenBank/DDBJ whole genome shotgun (WGS) entry which is preliminary data.</text>
</comment>
<dbReference type="Gene3D" id="1.25.40.20">
    <property type="entry name" value="Ankyrin repeat-containing domain"/>
    <property type="match status" value="2"/>
</dbReference>
<keyword evidence="2" id="KW-1185">Reference proteome</keyword>
<gene>
    <name evidence="1" type="ORF">Poli38472_014375</name>
</gene>
<evidence type="ECO:0000313" key="1">
    <source>
        <dbReference type="EMBL" id="TMW57772.1"/>
    </source>
</evidence>